<evidence type="ECO:0000256" key="2">
    <source>
        <dbReference type="SAM" id="Phobius"/>
    </source>
</evidence>
<accession>A0A7R9ALC5</accession>
<evidence type="ECO:0000256" key="1">
    <source>
        <dbReference type="SAM" id="MobiDB-lite"/>
    </source>
</evidence>
<name>A0A7R9ALC5_TIMSH</name>
<keyword evidence="2" id="KW-1133">Transmembrane helix</keyword>
<feature type="compositionally biased region" description="Basic and acidic residues" evidence="1">
    <location>
        <begin position="199"/>
        <end position="208"/>
    </location>
</feature>
<protein>
    <submittedName>
        <fullName evidence="3">Uncharacterized protein</fullName>
    </submittedName>
</protein>
<sequence>MDHVTQVSSTACQANLSGLSITFLTIDRLISLWEGKGPARGGVLLWRSDGKGEGDLSSRTYNAAIRPDSVTQFTSSSERAKVLGVTQSLWLVKANCKPLAVVINYRQKVARMETGTPPSTPEPDRQKNVHLVNGGRDLDFVPEDSNLSAGEQDPCLPAASNSKPATIAERQPSTSKDEADNKQTLIGSNDSIGGKKKRNSYDRTRPKLASRIESRMRERTGLSRLGLIVAALLVFLLFVFLIVIIVLASTWPRKTHVELSPICRTSPCLMASAQFALQCIMARHTACELLRHRGGFCFTFSANLNVSTSVAIPQFMIQIKTYLYGIVRFTVPATWGLTVVRMGRKEGGTASTPTDFSYEPPLVLMAEDESDLQNALNRVSVVTGRLVLRINVYKTKASPAHAQVTQAHTIRDPNIYTGIYPAHAQLQSRFFDLMAVLAVDYFYKKLREPESQKFLASVTASCYHWDLAVPLHLHHTPSKKRLPSTITPELALREQQCSPYLAVPPSFPSPFYVCTRTTAKHHHTPSKKRLPSTITPELALREQQCSPYLAVPPSFPSPFYVCTRTTAKHHHRVLLPVRAMSFSTNYANGIGIGKVEYIESEPSFSWRGSGENYLGKTTPSSPDRDSNFDIPVLGSPVQYETSALTDYATQAGMFMSGSTLSLISKVTTHQGFPSARLMRPLPLLITQTSVKHGFDGTKPVPLCASLEYKGVRSDQDTRGCAADAQGVLLLYRNRRVIGVGKERCDLPSSTQAAIGRAGVNIVATRCVPPGSDMGDSTLCSELEFDVVR</sequence>
<proteinExistence type="predicted"/>
<evidence type="ECO:0000313" key="3">
    <source>
        <dbReference type="EMBL" id="CAD7256327.1"/>
    </source>
</evidence>
<dbReference type="EMBL" id="OC000155">
    <property type="protein sequence ID" value="CAD7256327.1"/>
    <property type="molecule type" value="Genomic_DNA"/>
</dbReference>
<gene>
    <name evidence="3" type="ORF">TSIB3V08_LOCUS608</name>
</gene>
<feature type="region of interest" description="Disordered" evidence="1">
    <location>
        <begin position="140"/>
        <end position="208"/>
    </location>
</feature>
<keyword evidence="2" id="KW-0472">Membrane</keyword>
<feature type="transmembrane region" description="Helical" evidence="2">
    <location>
        <begin position="225"/>
        <end position="251"/>
    </location>
</feature>
<reference evidence="3" key="1">
    <citation type="submission" date="2020-11" db="EMBL/GenBank/DDBJ databases">
        <authorList>
            <person name="Tran Van P."/>
        </authorList>
    </citation>
    <scope>NUCLEOTIDE SEQUENCE</scope>
</reference>
<organism evidence="3">
    <name type="scientific">Timema shepardi</name>
    <name type="common">Walking stick</name>
    <dbReference type="NCBI Taxonomy" id="629360"/>
    <lineage>
        <taxon>Eukaryota</taxon>
        <taxon>Metazoa</taxon>
        <taxon>Ecdysozoa</taxon>
        <taxon>Arthropoda</taxon>
        <taxon>Hexapoda</taxon>
        <taxon>Insecta</taxon>
        <taxon>Pterygota</taxon>
        <taxon>Neoptera</taxon>
        <taxon>Polyneoptera</taxon>
        <taxon>Phasmatodea</taxon>
        <taxon>Timematodea</taxon>
        <taxon>Timematoidea</taxon>
        <taxon>Timematidae</taxon>
        <taxon>Timema</taxon>
    </lineage>
</organism>
<keyword evidence="2" id="KW-0812">Transmembrane</keyword>
<feature type="compositionally biased region" description="Polar residues" evidence="1">
    <location>
        <begin position="182"/>
        <end position="191"/>
    </location>
</feature>
<dbReference type="AlphaFoldDB" id="A0A7R9ALC5"/>